<keyword evidence="8" id="KW-1185">Reference proteome</keyword>
<dbReference type="Pfam" id="PF06839">
    <property type="entry name" value="Zn_ribbon_GRF"/>
    <property type="match status" value="2"/>
</dbReference>
<feature type="compositionally biased region" description="Gly residues" evidence="5">
    <location>
        <begin position="1"/>
        <end position="36"/>
    </location>
</feature>
<evidence type="ECO:0000256" key="1">
    <source>
        <dbReference type="ARBA" id="ARBA00022723"/>
    </source>
</evidence>
<accession>A0A4Y9YYN7</accession>
<comment type="caution">
    <text evidence="7">The sequence shown here is derived from an EMBL/GenBank/DDBJ whole genome shotgun (WGS) entry which is preliminary data.</text>
</comment>
<feature type="domain" description="GRF-type" evidence="6">
    <location>
        <begin position="194"/>
        <end position="236"/>
    </location>
</feature>
<dbReference type="GO" id="GO:0008270">
    <property type="term" value="F:zinc ion binding"/>
    <property type="evidence" value="ECO:0007669"/>
    <property type="project" value="UniProtKB-KW"/>
</dbReference>
<keyword evidence="3" id="KW-0862">Zinc</keyword>
<feature type="domain" description="GRF-type" evidence="6">
    <location>
        <begin position="115"/>
        <end position="155"/>
    </location>
</feature>
<name>A0A4Y9YYN7_9AGAM</name>
<feature type="non-terminal residue" evidence="7">
    <location>
        <position position="1"/>
    </location>
</feature>
<feature type="region of interest" description="Disordered" evidence="5">
    <location>
        <begin position="1"/>
        <end position="113"/>
    </location>
</feature>
<dbReference type="Proteomes" id="UP000298327">
    <property type="component" value="Unassembled WGS sequence"/>
</dbReference>
<gene>
    <name evidence="7" type="ORF">EVG20_g4408</name>
</gene>
<feature type="region of interest" description="Disordered" evidence="5">
    <location>
        <begin position="155"/>
        <end position="188"/>
    </location>
</feature>
<proteinExistence type="predicted"/>
<evidence type="ECO:0000259" key="6">
    <source>
        <dbReference type="PROSITE" id="PS51999"/>
    </source>
</evidence>
<dbReference type="EMBL" id="SEOQ01000226">
    <property type="protein sequence ID" value="TFY66681.1"/>
    <property type="molecule type" value="Genomic_DNA"/>
</dbReference>
<evidence type="ECO:0000256" key="2">
    <source>
        <dbReference type="ARBA" id="ARBA00022771"/>
    </source>
</evidence>
<evidence type="ECO:0000313" key="7">
    <source>
        <dbReference type="EMBL" id="TFY66681.1"/>
    </source>
</evidence>
<keyword evidence="1" id="KW-0479">Metal-binding</keyword>
<dbReference type="PANTHER" id="PTHR33680">
    <property type="entry name" value="OS07G0190500 PROTEIN"/>
    <property type="match status" value="1"/>
</dbReference>
<dbReference type="AlphaFoldDB" id="A0A4Y9YYN7"/>
<sequence>GPGARRGIGRGGGGADDGGGNDGGPGPGGRGGGRGPIAGVAPAVPAPAPIRRASGTTTNAVNGGTTAARPPVSSISATGPARPPNSRQGVSQPPPVAGPSRIPNRTANPGPEVQCDCGVSAKELTVTKDNANKGRPFFTCGNDKKCNFFQWGDEPPPSVAQKGRSLTTPSAIPSKRPYPDHLAPQSASTEPKRCRCDLTAVLKMVNKEGANQNRKFWACPNSEQARCGFFEWEDNDAGPSSGLGGRSNSVGQERGPVSGECFKVCVGWRDIGLMLVQMMVPLRNDRRALRNRKAMPVVPVTSAVRRGITAVHVLNQGRQNHCPVHLPFPEGRKEGAVVVVEVGPQAGPKPEGNLPSALLTITR</sequence>
<protein>
    <recommendedName>
        <fullName evidence="6">GRF-type domain-containing protein</fullName>
    </recommendedName>
</protein>
<dbReference type="PROSITE" id="PS51999">
    <property type="entry name" value="ZF_GRF"/>
    <property type="match status" value="2"/>
</dbReference>
<dbReference type="PANTHER" id="PTHR33680:SF1">
    <property type="entry name" value="OS05G0489500 PROTEIN"/>
    <property type="match status" value="1"/>
</dbReference>
<evidence type="ECO:0000256" key="3">
    <source>
        <dbReference type="ARBA" id="ARBA00022833"/>
    </source>
</evidence>
<reference evidence="7 8" key="1">
    <citation type="submission" date="2019-02" db="EMBL/GenBank/DDBJ databases">
        <title>Genome sequencing of the rare red list fungi Dentipellis fragilis.</title>
        <authorList>
            <person name="Buettner E."/>
            <person name="Kellner H."/>
        </authorList>
    </citation>
    <scope>NUCLEOTIDE SEQUENCE [LARGE SCALE GENOMIC DNA]</scope>
    <source>
        <strain evidence="7 8">DSM 105465</strain>
    </source>
</reference>
<evidence type="ECO:0000256" key="4">
    <source>
        <dbReference type="PROSITE-ProRule" id="PRU01343"/>
    </source>
</evidence>
<feature type="compositionally biased region" description="Low complexity" evidence="5">
    <location>
        <begin position="37"/>
        <end position="68"/>
    </location>
</feature>
<dbReference type="OrthoDB" id="2527451at2759"/>
<dbReference type="InterPro" id="IPR010666">
    <property type="entry name" value="Znf_GRF"/>
</dbReference>
<evidence type="ECO:0000256" key="5">
    <source>
        <dbReference type="SAM" id="MobiDB-lite"/>
    </source>
</evidence>
<dbReference type="STRING" id="205917.A0A4Y9YYN7"/>
<keyword evidence="2 4" id="KW-0863">Zinc-finger</keyword>
<organism evidence="7 8">
    <name type="scientific">Dentipellis fragilis</name>
    <dbReference type="NCBI Taxonomy" id="205917"/>
    <lineage>
        <taxon>Eukaryota</taxon>
        <taxon>Fungi</taxon>
        <taxon>Dikarya</taxon>
        <taxon>Basidiomycota</taxon>
        <taxon>Agaricomycotina</taxon>
        <taxon>Agaricomycetes</taxon>
        <taxon>Russulales</taxon>
        <taxon>Hericiaceae</taxon>
        <taxon>Dentipellis</taxon>
    </lineage>
</organism>
<evidence type="ECO:0000313" key="8">
    <source>
        <dbReference type="Proteomes" id="UP000298327"/>
    </source>
</evidence>